<dbReference type="InterPro" id="IPR001227">
    <property type="entry name" value="Ac_transferase_dom_sf"/>
</dbReference>
<feature type="domain" description="Ketosynthase family 3 (KS3)" evidence="10">
    <location>
        <begin position="1487"/>
        <end position="1906"/>
    </location>
</feature>
<dbReference type="PROSITE" id="PS00606">
    <property type="entry name" value="KS3_1"/>
    <property type="match status" value="2"/>
</dbReference>
<dbReference type="InterPro" id="IPR013968">
    <property type="entry name" value="PKS_KR"/>
</dbReference>
<dbReference type="PROSITE" id="PS52019">
    <property type="entry name" value="PKS_MFAS_DH"/>
    <property type="match status" value="1"/>
</dbReference>
<dbReference type="RefSeq" id="WP_071381087.1">
    <property type="nucleotide sequence ID" value="NZ_MLYO01000023.1"/>
</dbReference>
<evidence type="ECO:0008006" key="14">
    <source>
        <dbReference type="Google" id="ProtNLM"/>
    </source>
</evidence>
<dbReference type="InterPro" id="IPR020807">
    <property type="entry name" value="PKS_DH"/>
</dbReference>
<keyword evidence="13" id="KW-1185">Reference proteome</keyword>
<dbReference type="Pfam" id="PF18369">
    <property type="entry name" value="PKS_DE"/>
    <property type="match status" value="1"/>
</dbReference>
<feature type="domain" description="PKS/mFAS DH" evidence="11">
    <location>
        <begin position="2357"/>
        <end position="2617"/>
    </location>
</feature>
<dbReference type="GO" id="GO:0004315">
    <property type="term" value="F:3-oxoacyl-[acyl-carrier-protein] synthase activity"/>
    <property type="evidence" value="ECO:0007669"/>
    <property type="project" value="InterPro"/>
</dbReference>
<dbReference type="SUPFAM" id="SSF52151">
    <property type="entry name" value="FabD/lysophospholipase-like"/>
    <property type="match status" value="2"/>
</dbReference>
<accession>A0A1S2QI54</accession>
<name>A0A1S2QI54_9ACTN</name>
<evidence type="ECO:0000256" key="3">
    <source>
        <dbReference type="ARBA" id="ARBA00022553"/>
    </source>
</evidence>
<organism evidence="12 13">
    <name type="scientific">Streptomyces monashensis</name>
    <dbReference type="NCBI Taxonomy" id="1678012"/>
    <lineage>
        <taxon>Bacteria</taxon>
        <taxon>Bacillati</taxon>
        <taxon>Actinomycetota</taxon>
        <taxon>Actinomycetes</taxon>
        <taxon>Kitasatosporales</taxon>
        <taxon>Streptomycetaceae</taxon>
        <taxon>Streptomyces</taxon>
    </lineage>
</organism>
<evidence type="ECO:0000313" key="12">
    <source>
        <dbReference type="EMBL" id="OIK05301.1"/>
    </source>
</evidence>
<evidence type="ECO:0000256" key="7">
    <source>
        <dbReference type="ARBA" id="ARBA00023315"/>
    </source>
</evidence>
<dbReference type="SMART" id="SM00826">
    <property type="entry name" value="PKS_DH"/>
    <property type="match status" value="1"/>
</dbReference>
<feature type="domain" description="Carrier" evidence="9">
    <location>
        <begin position="1394"/>
        <end position="1469"/>
    </location>
</feature>
<dbReference type="GO" id="GO:0006633">
    <property type="term" value="P:fatty acid biosynthetic process"/>
    <property type="evidence" value="ECO:0007669"/>
    <property type="project" value="InterPro"/>
</dbReference>
<dbReference type="Pfam" id="PF00109">
    <property type="entry name" value="ketoacyl-synt"/>
    <property type="match status" value="2"/>
</dbReference>
<keyword evidence="2" id="KW-0596">Phosphopantetheine</keyword>
<dbReference type="Gene3D" id="3.40.50.720">
    <property type="entry name" value="NAD(P)-binding Rossmann-like Domain"/>
    <property type="match status" value="2"/>
</dbReference>
<keyword evidence="3" id="KW-0597">Phosphoprotein</keyword>
<dbReference type="NCBIfam" id="NF045894">
    <property type="entry name" value="PKS_plus_SDR"/>
    <property type="match status" value="1"/>
</dbReference>
<dbReference type="SUPFAM" id="SSF53901">
    <property type="entry name" value="Thiolase-like"/>
    <property type="match status" value="2"/>
</dbReference>
<dbReference type="Gene3D" id="6.10.140.1830">
    <property type="match status" value="1"/>
</dbReference>
<dbReference type="InterPro" id="IPR016036">
    <property type="entry name" value="Malonyl_transacylase_ACP-bd"/>
</dbReference>
<dbReference type="InterPro" id="IPR016035">
    <property type="entry name" value="Acyl_Trfase/lysoPLipase"/>
</dbReference>
<feature type="region of interest" description="C-terminal hotdog fold" evidence="8">
    <location>
        <begin position="2484"/>
        <end position="2617"/>
    </location>
</feature>
<gene>
    <name evidence="12" type="ORF">BIV23_13695</name>
</gene>
<evidence type="ECO:0000256" key="6">
    <source>
        <dbReference type="ARBA" id="ARBA00023268"/>
    </source>
</evidence>
<evidence type="ECO:0000259" key="10">
    <source>
        <dbReference type="PROSITE" id="PS52004"/>
    </source>
</evidence>
<dbReference type="CDD" id="cd08952">
    <property type="entry name" value="KR_1_SDR_x"/>
    <property type="match status" value="1"/>
</dbReference>
<dbReference type="GO" id="GO:0031177">
    <property type="term" value="F:phosphopantetheine binding"/>
    <property type="evidence" value="ECO:0007669"/>
    <property type="project" value="InterPro"/>
</dbReference>
<dbReference type="GO" id="GO:0004312">
    <property type="term" value="F:fatty acid synthase activity"/>
    <property type="evidence" value="ECO:0007669"/>
    <property type="project" value="TreeGrafter"/>
</dbReference>
<evidence type="ECO:0000259" key="11">
    <source>
        <dbReference type="PROSITE" id="PS52019"/>
    </source>
</evidence>
<dbReference type="InterPro" id="IPR036291">
    <property type="entry name" value="NAD(P)-bd_dom_sf"/>
</dbReference>
<dbReference type="InterPro" id="IPR050091">
    <property type="entry name" value="PKS_NRPS_Biosynth_Enz"/>
</dbReference>
<dbReference type="Pfam" id="PF02801">
    <property type="entry name" value="Ketoacyl-synt_C"/>
    <property type="match status" value="2"/>
</dbReference>
<dbReference type="InterPro" id="IPR020841">
    <property type="entry name" value="PKS_Beta-ketoAc_synthase_dom"/>
</dbReference>
<dbReference type="InterPro" id="IPR016039">
    <property type="entry name" value="Thiolase-like"/>
</dbReference>
<keyword evidence="5" id="KW-0045">Antibiotic biosynthesis</keyword>
<evidence type="ECO:0000256" key="8">
    <source>
        <dbReference type="PROSITE-ProRule" id="PRU01363"/>
    </source>
</evidence>
<dbReference type="Proteomes" id="UP000179642">
    <property type="component" value="Unassembled WGS sequence"/>
</dbReference>
<protein>
    <recommendedName>
        <fullName evidence="14">Polyketide synthase</fullName>
    </recommendedName>
</protein>
<keyword evidence="6" id="KW-0511">Multifunctional enzyme</keyword>
<dbReference type="InterPro" id="IPR041618">
    <property type="entry name" value="PKS_DE"/>
</dbReference>
<dbReference type="InterPro" id="IPR014030">
    <property type="entry name" value="Ketoacyl_synth_N"/>
</dbReference>
<evidence type="ECO:0000259" key="9">
    <source>
        <dbReference type="PROSITE" id="PS50075"/>
    </source>
</evidence>
<feature type="active site" description="Proton acceptor; for dehydratase activity" evidence="8">
    <location>
        <position position="2388"/>
    </location>
</feature>
<dbReference type="InterPro" id="IPR018201">
    <property type="entry name" value="Ketoacyl_synth_AS"/>
</dbReference>
<keyword evidence="7" id="KW-0012">Acyltransferase</keyword>
<dbReference type="InterPro" id="IPR020806">
    <property type="entry name" value="PKS_PP-bd"/>
</dbReference>
<dbReference type="InterPro" id="IPR049551">
    <property type="entry name" value="PKS_DH_C"/>
</dbReference>
<dbReference type="CDD" id="cd08956">
    <property type="entry name" value="KR_3_FAS_SDR_x"/>
    <property type="match status" value="1"/>
</dbReference>
<dbReference type="SUPFAM" id="SSF55048">
    <property type="entry name" value="Probable ACP-binding domain of malonyl-CoA ACP transacylase"/>
    <property type="match status" value="2"/>
</dbReference>
<dbReference type="Pfam" id="PF21089">
    <property type="entry name" value="PKS_DH_N"/>
    <property type="match status" value="1"/>
</dbReference>
<dbReference type="PROSITE" id="PS52004">
    <property type="entry name" value="KS3_2"/>
    <property type="match status" value="2"/>
</dbReference>
<dbReference type="InterPro" id="IPR042104">
    <property type="entry name" value="PKS_dehydratase_sf"/>
</dbReference>
<dbReference type="SMART" id="SM00823">
    <property type="entry name" value="PKS_PP"/>
    <property type="match status" value="2"/>
</dbReference>
<feature type="region of interest" description="N-terminal hotdog fold" evidence="8">
    <location>
        <begin position="2357"/>
        <end position="2475"/>
    </location>
</feature>
<dbReference type="Pfam" id="PF16197">
    <property type="entry name" value="KAsynt_C_assoc"/>
    <property type="match status" value="2"/>
</dbReference>
<comment type="caution">
    <text evidence="12">The sequence shown here is derived from an EMBL/GenBank/DDBJ whole genome shotgun (WGS) entry which is preliminary data.</text>
</comment>
<dbReference type="InterPro" id="IPR049900">
    <property type="entry name" value="PKS_mFAS_DH"/>
</dbReference>
<evidence type="ECO:0000256" key="2">
    <source>
        <dbReference type="ARBA" id="ARBA00022450"/>
    </source>
</evidence>
<dbReference type="OrthoDB" id="9778690at2"/>
<dbReference type="SMART" id="SM00822">
    <property type="entry name" value="PKS_KR"/>
    <property type="match status" value="2"/>
</dbReference>
<dbReference type="PROSITE" id="PS50075">
    <property type="entry name" value="CARRIER"/>
    <property type="match status" value="2"/>
</dbReference>
<dbReference type="Gene3D" id="3.40.366.10">
    <property type="entry name" value="Malonyl-Coenzyme A Acyl Carrier Protein, domain 2"/>
    <property type="match status" value="2"/>
</dbReference>
<dbReference type="InterPro" id="IPR049552">
    <property type="entry name" value="PKS_DH_N"/>
</dbReference>
<reference evidence="12 13" key="1">
    <citation type="submission" date="2016-10" db="EMBL/GenBank/DDBJ databases">
        <title>Genome sequence of Streptomyces sp. MUSC 1.</title>
        <authorList>
            <person name="Lee L.-H."/>
            <person name="Ser H.-L."/>
            <person name="Law J.W.-F."/>
        </authorList>
    </citation>
    <scope>NUCLEOTIDE SEQUENCE [LARGE SCALE GENOMIC DNA]</scope>
    <source>
        <strain evidence="12 13">MUSC 1</strain>
    </source>
</reference>
<dbReference type="SMART" id="SM01294">
    <property type="entry name" value="PKS_PP_betabranch"/>
    <property type="match status" value="1"/>
</dbReference>
<dbReference type="Pfam" id="PF00698">
    <property type="entry name" value="Acyl_transf_1"/>
    <property type="match status" value="2"/>
</dbReference>
<keyword evidence="4" id="KW-0808">Transferase</keyword>
<comment type="pathway">
    <text evidence="1">Antibiotic biosynthesis.</text>
</comment>
<dbReference type="FunFam" id="3.40.47.10:FF:000019">
    <property type="entry name" value="Polyketide synthase type I"/>
    <property type="match status" value="2"/>
</dbReference>
<dbReference type="PANTHER" id="PTHR43775:SF51">
    <property type="entry name" value="INACTIVE PHENOLPHTHIOCEROL SYNTHESIS POLYKETIDE SYNTHASE TYPE I PKS1-RELATED"/>
    <property type="match status" value="1"/>
</dbReference>
<dbReference type="SMART" id="SM00825">
    <property type="entry name" value="PKS_KS"/>
    <property type="match status" value="2"/>
</dbReference>
<dbReference type="GO" id="GO:0033068">
    <property type="term" value="P:macrolide biosynthetic process"/>
    <property type="evidence" value="ECO:0007669"/>
    <property type="project" value="UniProtKB-ARBA"/>
</dbReference>
<dbReference type="Gene3D" id="3.10.129.110">
    <property type="entry name" value="Polyketide synthase dehydratase"/>
    <property type="match status" value="1"/>
</dbReference>
<dbReference type="InterPro" id="IPR036736">
    <property type="entry name" value="ACP-like_sf"/>
</dbReference>
<dbReference type="CDD" id="cd00833">
    <property type="entry name" value="PKS"/>
    <property type="match status" value="2"/>
</dbReference>
<proteinExistence type="predicted"/>
<dbReference type="SUPFAM" id="SSF47336">
    <property type="entry name" value="ACP-like"/>
    <property type="match status" value="2"/>
</dbReference>
<dbReference type="InterPro" id="IPR032821">
    <property type="entry name" value="PKS_assoc"/>
</dbReference>
<dbReference type="InterPro" id="IPR009081">
    <property type="entry name" value="PP-bd_ACP"/>
</dbReference>
<evidence type="ECO:0000256" key="4">
    <source>
        <dbReference type="ARBA" id="ARBA00022679"/>
    </source>
</evidence>
<dbReference type="Pfam" id="PF08659">
    <property type="entry name" value="KR"/>
    <property type="match status" value="2"/>
</dbReference>
<dbReference type="InterPro" id="IPR014031">
    <property type="entry name" value="Ketoacyl_synth_C"/>
</dbReference>
<dbReference type="InterPro" id="IPR057326">
    <property type="entry name" value="KR_dom"/>
</dbReference>
<dbReference type="EMBL" id="MLYO01000023">
    <property type="protein sequence ID" value="OIK05301.1"/>
    <property type="molecule type" value="Genomic_DNA"/>
</dbReference>
<evidence type="ECO:0000256" key="1">
    <source>
        <dbReference type="ARBA" id="ARBA00004792"/>
    </source>
</evidence>
<dbReference type="Pfam" id="PF14765">
    <property type="entry name" value="PS-DH"/>
    <property type="match status" value="1"/>
</dbReference>
<dbReference type="SUPFAM" id="SSF51735">
    <property type="entry name" value="NAD(P)-binding Rossmann-fold domains"/>
    <property type="match status" value="4"/>
</dbReference>
<dbReference type="SMART" id="SM00827">
    <property type="entry name" value="PKS_AT"/>
    <property type="match status" value="2"/>
</dbReference>
<evidence type="ECO:0000313" key="13">
    <source>
        <dbReference type="Proteomes" id="UP000179642"/>
    </source>
</evidence>
<feature type="active site" description="Proton donor; for dehydratase activity" evidence="8">
    <location>
        <position position="2542"/>
    </location>
</feature>
<dbReference type="PANTHER" id="PTHR43775">
    <property type="entry name" value="FATTY ACID SYNTHASE"/>
    <property type="match status" value="1"/>
</dbReference>
<dbReference type="Pfam" id="PF00550">
    <property type="entry name" value="PP-binding"/>
    <property type="match status" value="2"/>
</dbReference>
<feature type="domain" description="Carrier" evidence="9">
    <location>
        <begin position="3069"/>
        <end position="3144"/>
    </location>
</feature>
<feature type="domain" description="Ketosynthase family 3 (KS3)" evidence="10">
    <location>
        <begin position="3"/>
        <end position="424"/>
    </location>
</feature>
<dbReference type="InterPro" id="IPR014043">
    <property type="entry name" value="Acyl_transferase_dom"/>
</dbReference>
<dbReference type="FunFam" id="3.40.366.10:FF:000002">
    <property type="entry name" value="Probable polyketide synthase 2"/>
    <property type="match status" value="1"/>
</dbReference>
<dbReference type="Gene3D" id="3.40.47.10">
    <property type="match status" value="2"/>
</dbReference>
<dbReference type="Gene3D" id="1.10.1200.10">
    <property type="entry name" value="ACP-like"/>
    <property type="match status" value="2"/>
</dbReference>
<sequence length="3185" mass="334532">MNADDIAIIGLGCRLPGGIDTPEALWRGLLDGIDAVGEVPPQRWRADDWHDADPSAPGRMTTRRGGFLDDVAGFDAEFFGISPTEARQMDPQQRLALEVAWAAVEDARIRADRLAETATSVFFGTMWQEYHLATGASPGEIRTHTAIGTDTSIIPARIAYALGLRGPVMSIGTGCSSSLVAIHQAVRSLRSGESDLALAGGVSLILHPHTTVAMSKFGTLNPDGQCRAFDADANGYVRSEGCGVVVLRRFADARRDGDRIYAVIRGSAVNNDGTTDGLATPGFETQAEVLRSAWQEAGVSPSLVSYVEAHGTGTRRGDPIEAAALAEVFGPERKDPLRIGSVKTNFGHLEPAAGVLGVLKTSLALFHGELPASLHFRRPNPDIDFDAAKLAVVTGRLPWPQGPRLAGVSSFGYGGTNAHLALAGPPTEAAGVREPAERTRVPWVLSARSAPALRDQARRLRAHLAAHPGLSPADVGFSLATTRADHEHRAVLLGWETTDFLDGLEALASGAQAPNLVVGSGRGRGPVLMFAGQGTQWAGMASELLRTSPVFSETFAECEAALGPFVDWRLTDAVGDADALERVDVVQPALWAVMVSLARLWKHFGVEPEVLLGHSQGEIASACVSGALSLGDAAAVVALRSQAIRRGLAGRGGMVSLVCSRSEARRLITRWPGRLSVAAVNGPRSTVVSGDPEALAELMEECGSEGIRARRIPVDYASHSAQVEAVREDILTDLAGIRPRPGAAGFFSTVDVGRIDSVALDAGYWYRNLRSTVELDACVRELAAEGHRVFIECTPHPVLTMGVEESADVHTVGTLRRQEGDRFLTALAEAYAGGVDVDWCRAFERANVVDLPTYPFQHQRYWIDAEATGGTGTQDAPFWDAVGRQDLDEVARTLRVDRDALAAVLPALASWRRRRTSESVVDNWEYRVAWKEIPAPATVRRGDWLALVPTGSAWARSVAGDLSGQGLRVTVEEIEPGLDRGALAARLRGTTCDGVLCLLAAADGPHPGHPGIPAGYAATLTAVQALGDADVTAPLWCVTLDAVAVADEPVDPDGELVWGLGRVVALEHSARWGGLIDVSRPCDTAVLAGLLTGDHGEDQVAIRDAVPYGRRLVRATAAAPAPDFSPRGTVLITGGTGALGAEVARRLAGQGAERLVLVSRSGPDALRADSLTADLRRLGAGVEIVACDVSDREALRELIERTGPRAVVHAAGALHDGLVQDLTLDQVDAALRVKARGAWNLHELTTDLDAFVLFSSWGGTVGVPGQGNYAPGNAYLDGLARLRRAQGLPATSVAWGPWSGDGMARGPVKEVLDRHGVPAMAPDLALLALGRAVAGPEPCVTVADVHWDRFRTAFTATRPSALLSDLPDGRDTAGVHAPALGRRLAELPPGSRARAVLDEVRAQTALVLGHAAPDAVDVERTFRELAFDSVLGVELRNRLGAVTGLRLPATLIFEHPTPAQVAAHLLAGLAPADTTVSTPLAAPGSSAEPIAIVAMSCRFPGGVDDPEGFWRLLADGGDAITSFPEDRGWDLSALYHPDPDHPGTSYVREGGFVTAAAFDPEFFGISPREALTMDPQQRLLLEGSWELLERAGIAPDTLRGSDTGVYLGTNGQDYASLGTPHGSEGFGLTGSAASVVSGRISYVLGLEGPSVTVDTACSASLVAVHLAAQALAKGECAMAVAGGATVMATPGLFVGFSRQHGLDPGGRCRAFSDSASGTALSEGSGLLLLERLSDARRNGHPVLAVIRGSAVNQDGTSNGLTAPNGRAQQQVIRKALAAAGLEASDVDVVEAHGTGTTLGDPIEARALQATYGSSGRRVWLGSVKSNIGHTQAAAGVAGVIKMVLAINNATVPRTLHADTPSRHVDWSESSLRLAVDPVDWDGDGPRRAGVSSFGISGTNAHLILEQAAEAEEPVSVSRPGPLPWVLSARSRDALREQASRLAVRIGTHPGPDPADLAFSLATSRTSFQERAVVIGRDATDLLAGLRAITEGESSASVVEGSAGEGATAFVFAGQGTQRAGMGADLREAYPVFAAAWAEICAELDRHLRRPIAEVVDDPDALRRTEYTQPALFAFEVALFRLLESWGLTPDLVLGHSVGELAAAHVAGVLSLEDACVLVTARGRLMQAQPDTGVMLALQAGESEVTPLLSARVGLAAVNGPRSVVIAGDADAVHEVAGRFTGRRTKRLDVSHAFHCAHMDGMLDEFRSVAEGLTFHPPRVPLVTNLTGRLVTVCDPGHWVRQVRQPVRFADGIRAALGEGVTRFLDIGPDGTPAAMIEDCLDRAAVVVPAQRPDRPGPEALTLAVARAHAAGAGIDWLSMFGGRRRRVDLPTYAFRHKRFWLDGAGAGHPRPTPGTGHPWLTENIELADGGRVLSGRVSASTQPWLADHVVFGTVVVPGTALLDLVLAAAGRAGAAGVGELTLTQPMVLEEATQIQVRIGPAERGQRPVTLHSTVVGSGVWNAHAEGVLVDELGPEPTDWSMPALPGVDLSGFYEGFAAQGVDYGPAFRGVSDVRGQDGIACGVVRLPVAEAGGFGIHPALLDAALQVMRAVVPAAEEARLPFQFTDVRLYATGATELRVRVDVRGDGIRAWLTDPAGAPVAYVGAMRLRPVGADRLRAALSVPDLYRVAFRPVPEVPAIPEPVRVLGRGPVSEVLGVAPAETITGDGPRRILIDATADSDGVAAAHESTAHALETLRRLLPRTDTELVWITRDSVAVRAEDRVRGLAHAPLWGLLRAARREHPEATVRAVDCDRIDAATLLSALSVTGEPELAVRGGEILAPRLTAAGAPGAPTAAVGDGTVLITGGTGELGRAVARHLVTEHAVRDLVLTSRSGPENPEAGNLIAELTEAGARSVRVLACDVTDRTQVAGVLSTVDNWSAVLHLAGVLDDGLLLDYDRQRLRSVLAPKLDGAAHLAELTRDLGLSAFVLFSSVSGTLGSAGQGAYAAANAYLDALAARYGGTSLAWGLWEQTGSGMTAHLTEAELGRLRRQGIAPLPVDKALRLLDRALRSPEGNLVPVRLDLAALDGEPTALLRGLVRPPLRRAGHNLTPGALRERLNGQTPDEQAASVTRLVLQEAAVVLGLPGPGSLRSKAVLKNLGLDSLMAVELRRRLADATDVPLPASLAFDHPTPADIADLLMRRLGILPPESATAPAAGLSPDPDAPTPARSVAEIGAELEALLEL</sequence>
<dbReference type="Gene3D" id="3.30.70.3290">
    <property type="match status" value="2"/>
</dbReference>
<evidence type="ECO:0000256" key="5">
    <source>
        <dbReference type="ARBA" id="ARBA00023194"/>
    </source>
</evidence>